<protein>
    <submittedName>
        <fullName evidence="2">Uncharacterized protein</fullName>
    </submittedName>
</protein>
<feature type="region of interest" description="Disordered" evidence="1">
    <location>
        <begin position="13"/>
        <end position="37"/>
    </location>
</feature>
<sequence length="93" mass="10867">MKTFFLWSWQKKSLQSHDQHQKDGSLQRVRPQADSTPPLEQFESLYTFHFLDNRGTEALQQALKTNPINTPEKWGENSRSSALQDGRRLPKII</sequence>
<proteinExistence type="predicted"/>
<evidence type="ECO:0000313" key="2">
    <source>
        <dbReference type="EMBL" id="VCW99291.1"/>
    </source>
</evidence>
<evidence type="ECO:0000256" key="1">
    <source>
        <dbReference type="SAM" id="MobiDB-lite"/>
    </source>
</evidence>
<reference evidence="2 3" key="1">
    <citation type="submission" date="2018-10" db="EMBL/GenBank/DDBJ databases">
        <authorList>
            <person name="Ekblom R."/>
            <person name="Jareborg N."/>
        </authorList>
    </citation>
    <scope>NUCLEOTIDE SEQUENCE [LARGE SCALE GENOMIC DNA]</scope>
    <source>
        <tissue evidence="2">Muscle</tissue>
    </source>
</reference>
<gene>
    <name evidence="2" type="ORF">BN2614_LOCUS2</name>
</gene>
<evidence type="ECO:0000313" key="3">
    <source>
        <dbReference type="Proteomes" id="UP000269945"/>
    </source>
</evidence>
<keyword evidence="3" id="KW-1185">Reference proteome</keyword>
<feature type="compositionally biased region" description="Basic and acidic residues" evidence="1">
    <location>
        <begin position="15"/>
        <end position="25"/>
    </location>
</feature>
<comment type="caution">
    <text evidence="2">The sequence shown here is derived from an EMBL/GenBank/DDBJ whole genome shotgun (WGS) entry which is preliminary data.</text>
</comment>
<organism evidence="2 3">
    <name type="scientific">Gulo gulo</name>
    <name type="common">Wolverine</name>
    <name type="synonym">Gluton</name>
    <dbReference type="NCBI Taxonomy" id="48420"/>
    <lineage>
        <taxon>Eukaryota</taxon>
        <taxon>Metazoa</taxon>
        <taxon>Chordata</taxon>
        <taxon>Craniata</taxon>
        <taxon>Vertebrata</taxon>
        <taxon>Euteleostomi</taxon>
        <taxon>Mammalia</taxon>
        <taxon>Eutheria</taxon>
        <taxon>Laurasiatheria</taxon>
        <taxon>Carnivora</taxon>
        <taxon>Caniformia</taxon>
        <taxon>Musteloidea</taxon>
        <taxon>Mustelidae</taxon>
        <taxon>Guloninae</taxon>
        <taxon>Gulo</taxon>
    </lineage>
</organism>
<accession>A0A9X9LYH7</accession>
<dbReference type="AlphaFoldDB" id="A0A9X9LYH7"/>
<dbReference type="EMBL" id="CYRY02028084">
    <property type="protein sequence ID" value="VCW99291.1"/>
    <property type="molecule type" value="Genomic_DNA"/>
</dbReference>
<name>A0A9X9LYH7_GULGU</name>
<dbReference type="Proteomes" id="UP000269945">
    <property type="component" value="Unassembled WGS sequence"/>
</dbReference>
<feature type="region of interest" description="Disordered" evidence="1">
    <location>
        <begin position="67"/>
        <end position="93"/>
    </location>
</feature>